<dbReference type="InterPro" id="IPR000276">
    <property type="entry name" value="GPCR_Rhodpsn"/>
</dbReference>
<sequence>MTPFPNPQTHEEPPQQEDVRPDPLLGSDTDLLSNNVGLRALLKGPTAMVFLLWLDKDLNHQRQGLPPALPWFMVVFYLGGFLLNSLSLWLFSSRTVKWNSSAVLQFNLALNDVLVTPAAPLIVLYSLWDHWPFGLFLCQLKVFLLSVHVYGGICFLTLISIHRCSTVARHPGLTQSRMADTCFVHRLCTAVWVGLLLQGLPFFGLLDTWKDENNSTKCLSFHQPNMVSLFFTYNLIVLVLGVLVPFGVFATCYTWLGMFLSRVKVHRERGRGVRVHAARVIAACMFIFTVCYVPLHVTRTVGVTVTLFYPSRCRLLSAIEVAYYISFTLSSANCCLDPLLYCFSSRSFRKSLVNIWIPCRTQGLCLQQEEKEVNPDDPVSTMATSEKPL</sequence>
<dbReference type="AlphaFoldDB" id="A0A8T2PSX3"/>
<dbReference type="SUPFAM" id="SSF81321">
    <property type="entry name" value="Family A G protein-coupled receptor-like"/>
    <property type="match status" value="1"/>
</dbReference>
<name>A0A8T2PSX3_9TELE</name>
<feature type="transmembrane region" description="Helical" evidence="11">
    <location>
        <begin position="277"/>
        <end position="295"/>
    </location>
</feature>
<feature type="compositionally biased region" description="Basic and acidic residues" evidence="10">
    <location>
        <begin position="9"/>
        <end position="21"/>
    </location>
</feature>
<keyword evidence="2" id="KW-1003">Cell membrane</keyword>
<dbReference type="PROSITE" id="PS50262">
    <property type="entry name" value="G_PROTEIN_RECEP_F1_2"/>
    <property type="match status" value="1"/>
</dbReference>
<keyword evidence="6 11" id="KW-0472">Membrane</keyword>
<evidence type="ECO:0000256" key="8">
    <source>
        <dbReference type="ARBA" id="ARBA00023224"/>
    </source>
</evidence>
<evidence type="ECO:0000259" key="12">
    <source>
        <dbReference type="PROSITE" id="PS50262"/>
    </source>
</evidence>
<evidence type="ECO:0000256" key="3">
    <source>
        <dbReference type="ARBA" id="ARBA00022692"/>
    </source>
</evidence>
<comment type="caution">
    <text evidence="13">The sequence shown here is derived from an EMBL/GenBank/DDBJ whole genome shotgun (WGS) entry which is preliminary data.</text>
</comment>
<keyword evidence="7 9" id="KW-0675">Receptor</keyword>
<keyword evidence="8 9" id="KW-0807">Transducer</keyword>
<feature type="transmembrane region" description="Helical" evidence="11">
    <location>
        <begin position="226"/>
        <end position="256"/>
    </location>
</feature>
<dbReference type="Gene3D" id="1.20.1070.10">
    <property type="entry name" value="Rhodopsin 7-helix transmembrane proteins"/>
    <property type="match status" value="1"/>
</dbReference>
<evidence type="ECO:0000256" key="7">
    <source>
        <dbReference type="ARBA" id="ARBA00023170"/>
    </source>
</evidence>
<feature type="transmembrane region" description="Helical" evidence="11">
    <location>
        <begin position="68"/>
        <end position="91"/>
    </location>
</feature>
<dbReference type="Pfam" id="PF00001">
    <property type="entry name" value="7tm_1"/>
    <property type="match status" value="1"/>
</dbReference>
<feature type="domain" description="G-protein coupled receptors family 1 profile" evidence="12">
    <location>
        <begin position="83"/>
        <end position="341"/>
    </location>
</feature>
<organism evidence="13 14">
    <name type="scientific">Albula glossodonta</name>
    <name type="common">roundjaw bonefish</name>
    <dbReference type="NCBI Taxonomy" id="121402"/>
    <lineage>
        <taxon>Eukaryota</taxon>
        <taxon>Metazoa</taxon>
        <taxon>Chordata</taxon>
        <taxon>Craniata</taxon>
        <taxon>Vertebrata</taxon>
        <taxon>Euteleostomi</taxon>
        <taxon>Actinopterygii</taxon>
        <taxon>Neopterygii</taxon>
        <taxon>Teleostei</taxon>
        <taxon>Albuliformes</taxon>
        <taxon>Albulidae</taxon>
        <taxon>Albula</taxon>
    </lineage>
</organism>
<feature type="transmembrane region" description="Helical" evidence="11">
    <location>
        <begin position="103"/>
        <end position="128"/>
    </location>
</feature>
<proteinExistence type="inferred from homology"/>
<keyword evidence="4 11" id="KW-1133">Transmembrane helix</keyword>
<evidence type="ECO:0000256" key="5">
    <source>
        <dbReference type="ARBA" id="ARBA00023040"/>
    </source>
</evidence>
<evidence type="ECO:0000256" key="10">
    <source>
        <dbReference type="SAM" id="MobiDB-lite"/>
    </source>
</evidence>
<dbReference type="OrthoDB" id="10018446at2759"/>
<reference evidence="13" key="1">
    <citation type="thesis" date="2021" institute="BYU ScholarsArchive" country="Provo, UT, USA">
        <title>Applications of and Algorithms for Genome Assembly and Genomic Analyses with an Emphasis on Marine Teleosts.</title>
        <authorList>
            <person name="Pickett B.D."/>
        </authorList>
    </citation>
    <scope>NUCLEOTIDE SEQUENCE</scope>
    <source>
        <strain evidence="13">HI-2016</strain>
    </source>
</reference>
<comment type="similarity">
    <text evidence="9">Belongs to the G-protein coupled receptor 1 family.</text>
</comment>
<evidence type="ECO:0000256" key="11">
    <source>
        <dbReference type="SAM" id="Phobius"/>
    </source>
</evidence>
<dbReference type="EMBL" id="JAFBMS010000002">
    <property type="protein sequence ID" value="KAG9354522.1"/>
    <property type="molecule type" value="Genomic_DNA"/>
</dbReference>
<comment type="subcellular location">
    <subcellularLocation>
        <location evidence="1">Cell membrane</location>
        <topology evidence="1">Multi-pass membrane protein</topology>
    </subcellularLocation>
</comment>
<dbReference type="GO" id="GO:0005886">
    <property type="term" value="C:plasma membrane"/>
    <property type="evidence" value="ECO:0007669"/>
    <property type="project" value="UniProtKB-SubCell"/>
</dbReference>
<evidence type="ECO:0000256" key="2">
    <source>
        <dbReference type="ARBA" id="ARBA00022475"/>
    </source>
</evidence>
<dbReference type="PROSITE" id="PS00237">
    <property type="entry name" value="G_PROTEIN_RECEP_F1_1"/>
    <property type="match status" value="1"/>
</dbReference>
<protein>
    <recommendedName>
        <fullName evidence="12">G-protein coupled receptors family 1 profile domain-containing protein</fullName>
    </recommendedName>
</protein>
<keyword evidence="3 9" id="KW-0812">Transmembrane</keyword>
<dbReference type="InterPro" id="IPR017452">
    <property type="entry name" value="GPCR_Rhodpsn_7TM"/>
</dbReference>
<feature type="transmembrane region" description="Helical" evidence="11">
    <location>
        <begin position="183"/>
        <end position="206"/>
    </location>
</feature>
<dbReference type="PANTHER" id="PTHR24231:SF35">
    <property type="entry name" value="P2Y PURINOCEPTOR 4-LIKE"/>
    <property type="match status" value="1"/>
</dbReference>
<feature type="transmembrane region" description="Helical" evidence="11">
    <location>
        <begin position="140"/>
        <end position="162"/>
    </location>
</feature>
<evidence type="ECO:0000256" key="6">
    <source>
        <dbReference type="ARBA" id="ARBA00023136"/>
    </source>
</evidence>
<gene>
    <name evidence="13" type="ORF">JZ751_001232</name>
</gene>
<dbReference type="GO" id="GO:0004930">
    <property type="term" value="F:G protein-coupled receptor activity"/>
    <property type="evidence" value="ECO:0007669"/>
    <property type="project" value="UniProtKB-KW"/>
</dbReference>
<keyword evidence="14" id="KW-1185">Reference proteome</keyword>
<keyword evidence="5 9" id="KW-0297">G-protein coupled receptor</keyword>
<dbReference type="PANTHER" id="PTHR24231">
    <property type="entry name" value="PURINOCEPTOR-RELATED G-PROTEIN COUPLED RECEPTOR"/>
    <property type="match status" value="1"/>
</dbReference>
<evidence type="ECO:0000313" key="13">
    <source>
        <dbReference type="EMBL" id="KAG9354522.1"/>
    </source>
</evidence>
<feature type="region of interest" description="Disordered" evidence="10">
    <location>
        <begin position="1"/>
        <end position="24"/>
    </location>
</feature>
<evidence type="ECO:0000256" key="4">
    <source>
        <dbReference type="ARBA" id="ARBA00022989"/>
    </source>
</evidence>
<accession>A0A8T2PSX3</accession>
<evidence type="ECO:0000256" key="1">
    <source>
        <dbReference type="ARBA" id="ARBA00004651"/>
    </source>
</evidence>
<evidence type="ECO:0000313" key="14">
    <source>
        <dbReference type="Proteomes" id="UP000824540"/>
    </source>
</evidence>
<evidence type="ECO:0000256" key="9">
    <source>
        <dbReference type="RuleBase" id="RU000688"/>
    </source>
</evidence>
<dbReference type="Proteomes" id="UP000824540">
    <property type="component" value="Unassembled WGS sequence"/>
</dbReference>
<dbReference type="PRINTS" id="PR00237">
    <property type="entry name" value="GPCRRHODOPSN"/>
</dbReference>